<dbReference type="GO" id="GO:0006952">
    <property type="term" value="P:defense response"/>
    <property type="evidence" value="ECO:0007669"/>
    <property type="project" value="InterPro"/>
</dbReference>
<evidence type="ECO:0000256" key="1">
    <source>
        <dbReference type="ARBA" id="ARBA00004613"/>
    </source>
</evidence>
<feature type="signal peptide" evidence="6">
    <location>
        <begin position="1"/>
        <end position="19"/>
    </location>
</feature>
<evidence type="ECO:0000256" key="6">
    <source>
        <dbReference type="SAM" id="SignalP"/>
    </source>
</evidence>
<keyword evidence="6" id="KW-0732">Signal</keyword>
<dbReference type="Proteomes" id="UP001066276">
    <property type="component" value="Chromosome 10"/>
</dbReference>
<dbReference type="InterPro" id="IPR046350">
    <property type="entry name" value="Cystatin_sf"/>
</dbReference>
<sequence length="183" mass="20681">MENWWKALLFLVVSTAANAIPLQRQTVQDEAIAVAIDIYNERQSTGSVYRRVKDDPWMGQPTFSAQLRFRIKETVCSKSDRKKNPEECDFKVDGIVKDCTASSTEEQKVICETSPPTNTYKGATQTDKVGQDTGKEGETGKKKKSDNWFMNLLNKFLELIGLKEAGDDSKPFCFKCIFDAFSQ</sequence>
<evidence type="ECO:0000256" key="3">
    <source>
        <dbReference type="ARBA" id="ARBA00022525"/>
    </source>
</evidence>
<dbReference type="PANTHER" id="PTHR10206">
    <property type="entry name" value="CATHELICIDIN"/>
    <property type="match status" value="1"/>
</dbReference>
<evidence type="ECO:0000256" key="4">
    <source>
        <dbReference type="ARBA" id="ARBA00023157"/>
    </source>
</evidence>
<organism evidence="7 8">
    <name type="scientific">Pleurodeles waltl</name>
    <name type="common">Iberian ribbed newt</name>
    <dbReference type="NCBI Taxonomy" id="8319"/>
    <lineage>
        <taxon>Eukaryota</taxon>
        <taxon>Metazoa</taxon>
        <taxon>Chordata</taxon>
        <taxon>Craniata</taxon>
        <taxon>Vertebrata</taxon>
        <taxon>Euteleostomi</taxon>
        <taxon>Amphibia</taxon>
        <taxon>Batrachia</taxon>
        <taxon>Caudata</taxon>
        <taxon>Salamandroidea</taxon>
        <taxon>Salamandridae</taxon>
        <taxon>Pleurodelinae</taxon>
        <taxon>Pleurodeles</taxon>
    </lineage>
</organism>
<protein>
    <submittedName>
        <fullName evidence="7">Uncharacterized protein</fullName>
    </submittedName>
</protein>
<evidence type="ECO:0000256" key="5">
    <source>
        <dbReference type="SAM" id="MobiDB-lite"/>
    </source>
</evidence>
<evidence type="ECO:0000313" key="8">
    <source>
        <dbReference type="Proteomes" id="UP001066276"/>
    </source>
</evidence>
<comment type="similarity">
    <text evidence="2">Belongs to the cathelicidin family.</text>
</comment>
<dbReference type="Gene3D" id="3.10.450.10">
    <property type="match status" value="1"/>
</dbReference>
<feature type="compositionally biased region" description="Basic and acidic residues" evidence="5">
    <location>
        <begin position="129"/>
        <end position="140"/>
    </location>
</feature>
<gene>
    <name evidence="7" type="ORF">NDU88_004088</name>
</gene>
<dbReference type="AlphaFoldDB" id="A0AAV7MD10"/>
<dbReference type="InterPro" id="IPR001894">
    <property type="entry name" value="Cathelicidin-like"/>
</dbReference>
<feature type="region of interest" description="Disordered" evidence="5">
    <location>
        <begin position="120"/>
        <end position="142"/>
    </location>
</feature>
<keyword evidence="4" id="KW-1015">Disulfide bond</keyword>
<evidence type="ECO:0000313" key="7">
    <source>
        <dbReference type="EMBL" id="KAJ1098983.1"/>
    </source>
</evidence>
<proteinExistence type="inferred from homology"/>
<evidence type="ECO:0000256" key="2">
    <source>
        <dbReference type="ARBA" id="ARBA00005320"/>
    </source>
</evidence>
<reference evidence="7" key="1">
    <citation type="journal article" date="2022" name="bioRxiv">
        <title>Sequencing and chromosome-scale assembly of the giantPleurodeles waltlgenome.</title>
        <authorList>
            <person name="Brown T."/>
            <person name="Elewa A."/>
            <person name="Iarovenko S."/>
            <person name="Subramanian E."/>
            <person name="Araus A.J."/>
            <person name="Petzold A."/>
            <person name="Susuki M."/>
            <person name="Suzuki K.-i.T."/>
            <person name="Hayashi T."/>
            <person name="Toyoda A."/>
            <person name="Oliveira C."/>
            <person name="Osipova E."/>
            <person name="Leigh N.D."/>
            <person name="Simon A."/>
            <person name="Yun M.H."/>
        </authorList>
    </citation>
    <scope>NUCLEOTIDE SEQUENCE</scope>
    <source>
        <strain evidence="7">20211129_DDA</strain>
        <tissue evidence="7">Liver</tissue>
    </source>
</reference>
<dbReference type="GO" id="GO:0005615">
    <property type="term" value="C:extracellular space"/>
    <property type="evidence" value="ECO:0007669"/>
    <property type="project" value="TreeGrafter"/>
</dbReference>
<keyword evidence="8" id="KW-1185">Reference proteome</keyword>
<name>A0AAV7MD10_PLEWA</name>
<keyword evidence="3" id="KW-0964">Secreted</keyword>
<dbReference type="EMBL" id="JANPWB010000014">
    <property type="protein sequence ID" value="KAJ1098983.1"/>
    <property type="molecule type" value="Genomic_DNA"/>
</dbReference>
<dbReference type="Pfam" id="PF00666">
    <property type="entry name" value="Cathelicidins"/>
    <property type="match status" value="1"/>
</dbReference>
<comment type="subcellular location">
    <subcellularLocation>
        <location evidence="1">Secreted</location>
    </subcellularLocation>
</comment>
<dbReference type="SUPFAM" id="SSF54403">
    <property type="entry name" value="Cystatin/monellin"/>
    <property type="match status" value="1"/>
</dbReference>
<feature type="chain" id="PRO_5043383998" evidence="6">
    <location>
        <begin position="20"/>
        <end position="183"/>
    </location>
</feature>
<comment type="caution">
    <text evidence="7">The sequence shown here is derived from an EMBL/GenBank/DDBJ whole genome shotgun (WGS) entry which is preliminary data.</text>
</comment>
<accession>A0AAV7MD10</accession>
<dbReference type="PANTHER" id="PTHR10206:SF0">
    <property type="entry name" value="CATHELICIDIN B1-RELATED"/>
    <property type="match status" value="1"/>
</dbReference>